<comment type="caution">
    <text evidence="1">The sequence shown here is derived from an EMBL/GenBank/DDBJ whole genome shotgun (WGS) entry which is preliminary data.</text>
</comment>
<evidence type="ECO:0000313" key="2">
    <source>
        <dbReference type="Proteomes" id="UP000321058"/>
    </source>
</evidence>
<dbReference type="EMBL" id="BKAJ01000110">
    <property type="protein sequence ID" value="GEP58759.1"/>
    <property type="molecule type" value="Genomic_DNA"/>
</dbReference>
<sequence>MTESSPIVQRVIARLVAIGDPRRTRTLDISADTEIYYDLGIYGDVLYFDLVDWIHKEFGTTFDHFNLGAYAPGEQGFLAMIWRRRRRESDRRKGRYRSLKVRDLVEAIERKAWPSRGE</sequence>
<dbReference type="Proteomes" id="UP000321058">
    <property type="component" value="Unassembled WGS sequence"/>
</dbReference>
<dbReference type="AlphaFoldDB" id="A0A512NIJ0"/>
<protein>
    <recommendedName>
        <fullName evidence="3">Carrier domain-containing protein</fullName>
    </recommendedName>
</protein>
<keyword evidence="2" id="KW-1185">Reference proteome</keyword>
<dbReference type="RefSeq" id="WP_147154150.1">
    <property type="nucleotide sequence ID" value="NZ_BKAJ01000110.1"/>
</dbReference>
<name>A0A512NIJ0_9HYPH</name>
<gene>
    <name evidence="1" type="ORF">RSO01_59250</name>
</gene>
<evidence type="ECO:0000313" key="1">
    <source>
        <dbReference type="EMBL" id="GEP58759.1"/>
    </source>
</evidence>
<accession>A0A512NIJ0</accession>
<organism evidence="1 2">
    <name type="scientific">Reyranella soli</name>
    <dbReference type="NCBI Taxonomy" id="1230389"/>
    <lineage>
        <taxon>Bacteria</taxon>
        <taxon>Pseudomonadati</taxon>
        <taxon>Pseudomonadota</taxon>
        <taxon>Alphaproteobacteria</taxon>
        <taxon>Hyphomicrobiales</taxon>
        <taxon>Reyranellaceae</taxon>
        <taxon>Reyranella</taxon>
    </lineage>
</organism>
<proteinExistence type="predicted"/>
<reference evidence="1 2" key="1">
    <citation type="submission" date="2019-07" db="EMBL/GenBank/DDBJ databases">
        <title>Whole genome shotgun sequence of Reyranella soli NBRC 108950.</title>
        <authorList>
            <person name="Hosoyama A."/>
            <person name="Uohara A."/>
            <person name="Ohji S."/>
            <person name="Ichikawa N."/>
        </authorList>
    </citation>
    <scope>NUCLEOTIDE SEQUENCE [LARGE SCALE GENOMIC DNA]</scope>
    <source>
        <strain evidence="1 2">NBRC 108950</strain>
    </source>
</reference>
<dbReference type="OrthoDB" id="8911505at2"/>
<evidence type="ECO:0008006" key="3">
    <source>
        <dbReference type="Google" id="ProtNLM"/>
    </source>
</evidence>